<evidence type="ECO:0000313" key="4">
    <source>
        <dbReference type="Proteomes" id="UP000294847"/>
    </source>
</evidence>
<dbReference type="InterPro" id="IPR011006">
    <property type="entry name" value="CheY-like_superfamily"/>
</dbReference>
<dbReference type="Gene3D" id="3.30.450.20">
    <property type="entry name" value="PAS domain"/>
    <property type="match status" value="3"/>
</dbReference>
<dbReference type="InterPro" id="IPR058846">
    <property type="entry name" value="PAS-like"/>
</dbReference>
<dbReference type="Gene3D" id="3.40.50.2300">
    <property type="match status" value="1"/>
</dbReference>
<dbReference type="InterPro" id="IPR005467">
    <property type="entry name" value="His_kinase_dom"/>
</dbReference>
<dbReference type="InterPro" id="IPR003594">
    <property type="entry name" value="HATPase_dom"/>
</dbReference>
<dbReference type="CDD" id="cd00082">
    <property type="entry name" value="HisKA"/>
    <property type="match status" value="1"/>
</dbReference>
<dbReference type="Gene3D" id="3.30.565.10">
    <property type="entry name" value="Histidine kinase-like ATPase, C-terminal domain"/>
    <property type="match status" value="1"/>
</dbReference>
<dbReference type="CDD" id="cd00130">
    <property type="entry name" value="PAS"/>
    <property type="match status" value="1"/>
</dbReference>
<proteinExistence type="predicted"/>
<dbReference type="SUPFAM" id="SSF55874">
    <property type="entry name" value="ATPase domain of HSP90 chaperone/DNA topoisomerase II/histidine kinase"/>
    <property type="match status" value="1"/>
</dbReference>
<dbReference type="InterPro" id="IPR000014">
    <property type="entry name" value="PAS"/>
</dbReference>
<dbReference type="SUPFAM" id="SSF47384">
    <property type="entry name" value="Homodimeric domain of signal transducing histidine kinase"/>
    <property type="match status" value="1"/>
</dbReference>
<keyword evidence="1" id="KW-0597">Phosphoprotein</keyword>
<evidence type="ECO:0000256" key="1">
    <source>
        <dbReference type="ARBA" id="ARBA00022553"/>
    </source>
</evidence>
<dbReference type="InterPro" id="IPR036097">
    <property type="entry name" value="HisK_dim/P_sf"/>
</dbReference>
<dbReference type="InterPro" id="IPR050956">
    <property type="entry name" value="2C_system_His_kinase"/>
</dbReference>
<dbReference type="CDD" id="cd17546">
    <property type="entry name" value="REC_hyHK_CKI1_RcsC-like"/>
    <property type="match status" value="1"/>
</dbReference>
<evidence type="ECO:0000313" key="3">
    <source>
        <dbReference type="EMBL" id="QBZ66114.1"/>
    </source>
</evidence>
<reference evidence="3 4" key="1">
    <citation type="journal article" date="2019" name="Mol. Biol. Evol.">
        <title>Blast fungal genomes show frequent chromosomal changes, gene gains and losses, and effector gene turnover.</title>
        <authorList>
            <person name="Gomez Luciano L.B."/>
            <person name="Jason Tsai I."/>
            <person name="Chuma I."/>
            <person name="Tosa Y."/>
            <person name="Chen Y.H."/>
            <person name="Li J.Y."/>
            <person name="Li M.Y."/>
            <person name="Jade Lu M.Y."/>
            <person name="Nakayashiki H."/>
            <person name="Li W.H."/>
        </authorList>
    </citation>
    <scope>NUCLEOTIDE SEQUENCE [LARGE SCALE GENOMIC DNA]</scope>
    <source>
        <strain evidence="3">MZ5-1-6</strain>
    </source>
</reference>
<dbReference type="SMART" id="SM00387">
    <property type="entry name" value="HATPase_c"/>
    <property type="match status" value="1"/>
</dbReference>
<sequence>MSADFASLSIAEFLTSDPRPTFVVELDGPENKSLSSPAIIYFNPALNRNATLSAVISELSRNRHAETWRWVTAHTKPVAESSKLHVGVYWTRTTIQDRWVVVSGNAQAPDTRQHSPLSPLPTPPQDAKDFLPKSIMTGGREAYDTGLPLQITPDEEPRTIELVPAGGSIDTQGRRDDSVDQEWTVSTSGADEEPFFKIITAYDWASTPLGPHHTWSPQLQHAVNQIMVDSRCLAVYWGSDYTAIYNEAFSTLCGKRYSTALGKPVDEIWPGKGEHLRAKMAESALRKRPNCIEEECCVFVGGAEGSLRETYLKWSLIPLTEYGKVVGFIHSVIEITSMRLWERRMKMLIDLGESLVTARDIKAYWRKTIEHLEAVRPTYDIPLAILYSVSGRRNSGDSSDSNNRNEPRLCHLEGSLGVPRGHPIAPPRLNPQVSDRGLAAAFRLALQELKPIPIRMDTENFPPQLFEGLQWRGFGDPCQEALVCPIRPTKDEEVMGILVLGLNPRRPYDNGYRQYISLFDQMLRTCLASTVLLEEEARRGKKAAKQAAQNQALLMEKIGEQAKEANEFMQRFESVAQFLPVGVSFGDGQGNITFANDAWYRITGIQRSRQKNGHISIEDFLAVVLDEDRKVVVRAIDGLRRGENATFEFRVKRYDRNEEGNGALTPLSGVQSPSFEKAGMDLVGLGDTRVCLASAKPEMSANSNKPTRIMICLTDVTLHKRTAEEAVRRAQQAENLKRMAELATVGMYGMDLEGTLLEANKVFYEMCGIRKADDSKTSGHYTKPFDQCVVAEDLDVLKGAISRLVSEGKTQTAELRFKKDWSIEDEDSGVRVVAPRWMVATLMPVRDADGVICSFTGCLSDASLQKWQLERERLRKEDAIESKRQQESFIDMTSHEMRNPLSAIIHCADAVIASLTRCQRIEQRALGNESKQGGLSQKLEKLTVGRGNEGRGWVKEITSPTTAEVADNSLLAHPSSFGASADRPQLIKNGIDNAETIILCAQHQKRIVDDILTMSKLDSKLLVVTPVTADPIQIVQESLKMFEVEARRVDIELRMTVDQSYRDLDIEFLNLDPSRVKQVLINLLTNALKFTSGSGPTRVVSVGISASTKRPDEGTSAVQFITREDDSGGDKKARETDDDNDYKQVDGGCDDGKPKNGPIYIMFEVKDTGQGLNEQEKKILFKRFVQASSRTHVKYGGSGLGLFISRRLTEMQNGAIGVASSPGVGSTFAFYIQTSWPDQEALEEARSSAKVLAAAAESSGTPPKTSKPVHKRPPLVSSRVPPSPMREDIGVKGIMIVEDNLINQQVTRRMLGDRGYAVDVANHGLEALEKLRTSSRFVGNDSDLAKKDNLPNISASSHNGIAAAAIAAAVSTATVEPSSKFELDVILMDIEMPIQDGLACTRAIRELERQGKIITRPGLGTSRLPIIAVSANARMEQILEAKAAGCDDVLVKPYRMPELMEKMRIVLNSLRATSPAGSE</sequence>
<dbReference type="InterPro" id="IPR035965">
    <property type="entry name" value="PAS-like_dom_sf"/>
</dbReference>
<dbReference type="SMART" id="SM00448">
    <property type="entry name" value="REC"/>
    <property type="match status" value="1"/>
</dbReference>
<dbReference type="Pfam" id="PF13188">
    <property type="entry name" value="PAS_8"/>
    <property type="match status" value="1"/>
</dbReference>
<dbReference type="Proteomes" id="UP000294847">
    <property type="component" value="Chromosome 7"/>
</dbReference>
<dbReference type="PANTHER" id="PTHR43719:SF30">
    <property type="entry name" value="TWO-COMPONENT SYSTEM RESPONSE REGULATOR"/>
    <property type="match status" value="1"/>
</dbReference>
<dbReference type="Gene3D" id="1.10.287.130">
    <property type="match status" value="1"/>
</dbReference>
<dbReference type="PROSITE" id="PS50109">
    <property type="entry name" value="HIS_KIN"/>
    <property type="match status" value="1"/>
</dbReference>
<dbReference type="SUPFAM" id="SSF52172">
    <property type="entry name" value="CheY-like"/>
    <property type="match status" value="1"/>
</dbReference>
<dbReference type="PANTHER" id="PTHR43719">
    <property type="entry name" value="TWO-COMPONENT HISTIDINE KINASE"/>
    <property type="match status" value="1"/>
</dbReference>
<dbReference type="InterPro" id="IPR003661">
    <property type="entry name" value="HisK_dim/P_dom"/>
</dbReference>
<dbReference type="InterPro" id="IPR036890">
    <property type="entry name" value="HATPase_C_sf"/>
</dbReference>
<feature type="region of interest" description="Disordered" evidence="2">
    <location>
        <begin position="1108"/>
        <end position="1150"/>
    </location>
</feature>
<protein>
    <submittedName>
        <fullName evidence="3">Uncharacterized protein</fullName>
    </submittedName>
</protein>
<dbReference type="SMART" id="SM00388">
    <property type="entry name" value="HisKA"/>
    <property type="match status" value="1"/>
</dbReference>
<dbReference type="Pfam" id="PF02518">
    <property type="entry name" value="HATPase_c"/>
    <property type="match status" value="1"/>
</dbReference>
<dbReference type="PROSITE" id="PS50110">
    <property type="entry name" value="RESPONSE_REGULATORY"/>
    <property type="match status" value="1"/>
</dbReference>
<feature type="compositionally biased region" description="Basic and acidic residues" evidence="2">
    <location>
        <begin position="1122"/>
        <end position="1135"/>
    </location>
</feature>
<evidence type="ECO:0000256" key="2">
    <source>
        <dbReference type="SAM" id="MobiDB-lite"/>
    </source>
</evidence>
<dbReference type="EMBL" id="CP034210">
    <property type="protein sequence ID" value="QBZ66114.1"/>
    <property type="molecule type" value="Genomic_DNA"/>
</dbReference>
<organism evidence="3 4">
    <name type="scientific">Pyricularia oryzae</name>
    <name type="common">Rice blast fungus</name>
    <name type="synonym">Magnaporthe oryzae</name>
    <dbReference type="NCBI Taxonomy" id="318829"/>
    <lineage>
        <taxon>Eukaryota</taxon>
        <taxon>Fungi</taxon>
        <taxon>Dikarya</taxon>
        <taxon>Ascomycota</taxon>
        <taxon>Pezizomycotina</taxon>
        <taxon>Sordariomycetes</taxon>
        <taxon>Sordariomycetidae</taxon>
        <taxon>Magnaporthales</taxon>
        <taxon>Pyriculariaceae</taxon>
        <taxon>Pyricularia</taxon>
    </lineage>
</organism>
<dbReference type="Pfam" id="PF26131">
    <property type="entry name" value="PAS-like"/>
    <property type="match status" value="1"/>
</dbReference>
<accession>A0A4P7NU82</accession>
<dbReference type="InterPro" id="IPR001789">
    <property type="entry name" value="Sig_transdc_resp-reg_receiver"/>
</dbReference>
<dbReference type="SUPFAM" id="SSF55785">
    <property type="entry name" value="PYP-like sensor domain (PAS domain)"/>
    <property type="match status" value="2"/>
</dbReference>
<dbReference type="InterPro" id="IPR004358">
    <property type="entry name" value="Sig_transdc_His_kin-like_C"/>
</dbReference>
<feature type="region of interest" description="Disordered" evidence="2">
    <location>
        <begin position="1253"/>
        <end position="1284"/>
    </location>
</feature>
<dbReference type="SMART" id="SM00091">
    <property type="entry name" value="PAS"/>
    <property type="match status" value="2"/>
</dbReference>
<dbReference type="GO" id="GO:0000155">
    <property type="term" value="F:phosphorelay sensor kinase activity"/>
    <property type="evidence" value="ECO:0007669"/>
    <property type="project" value="InterPro"/>
</dbReference>
<gene>
    <name evidence="3" type="ORF">PoMZ_13085</name>
</gene>
<name>A0A4P7NU82_PYROR</name>
<dbReference type="Pfam" id="PF00072">
    <property type="entry name" value="Response_reg"/>
    <property type="match status" value="1"/>
</dbReference>
<dbReference type="PRINTS" id="PR00344">
    <property type="entry name" value="BCTRLSENSOR"/>
</dbReference>